<comment type="similarity">
    <text evidence="1">Belongs to the peptidase C56 family.</text>
</comment>
<dbReference type="PANTHER" id="PTHR42733:SF12">
    <property type="entry name" value="PROTEINASE"/>
    <property type="match status" value="1"/>
</dbReference>
<keyword evidence="3" id="KW-0808">Transferase</keyword>
<dbReference type="NCBIfam" id="TIGR01382">
    <property type="entry name" value="PfpI"/>
    <property type="match status" value="1"/>
</dbReference>
<dbReference type="Gene3D" id="3.40.50.880">
    <property type="match status" value="1"/>
</dbReference>
<dbReference type="Pfam" id="PF01965">
    <property type="entry name" value="DJ-1_PfpI"/>
    <property type="match status" value="1"/>
</dbReference>
<dbReference type="InterPro" id="IPR029062">
    <property type="entry name" value="Class_I_gatase-like"/>
</dbReference>
<dbReference type="CDD" id="cd03134">
    <property type="entry name" value="GATase1_PfpI_like"/>
    <property type="match status" value="1"/>
</dbReference>
<protein>
    <submittedName>
        <fullName evidence="3">Type 1 glutamine amidotransferase</fullName>
    </submittedName>
</protein>
<proteinExistence type="inferred from homology"/>
<dbReference type="SUPFAM" id="SSF52317">
    <property type="entry name" value="Class I glutamine amidotransferase-like"/>
    <property type="match status" value="1"/>
</dbReference>
<sequence>MPAIADAKVLIMATDRFEESELFGPRAILMERGCEVALASPSLDEIMGTVHDEPGKRIKPDLLIEDARAADFDALLLPGGVGNPDQLRTDDKAVALIRAFAEGGKPVAAICHGPWLLVEADLLRGRKATCWPSIRTDLRNAGAELVDAVAVTDGNIITSRKPDDVPAFTDALIALIEAGA</sequence>
<dbReference type="PROSITE" id="PS51276">
    <property type="entry name" value="PEPTIDASE_C56_PFPI"/>
    <property type="match status" value="1"/>
</dbReference>
<evidence type="ECO:0000313" key="4">
    <source>
        <dbReference type="Proteomes" id="UP000321857"/>
    </source>
</evidence>
<evidence type="ECO:0000313" key="3">
    <source>
        <dbReference type="EMBL" id="QDP20227.1"/>
    </source>
</evidence>
<dbReference type="GO" id="GO:0016740">
    <property type="term" value="F:transferase activity"/>
    <property type="evidence" value="ECO:0007669"/>
    <property type="project" value="UniProtKB-KW"/>
</dbReference>
<dbReference type="OrthoDB" id="9792284at2"/>
<feature type="domain" description="DJ-1/PfpI" evidence="2">
    <location>
        <begin position="7"/>
        <end position="174"/>
    </location>
</feature>
<organism evidence="3 4">
    <name type="scientific">Sphingomonas xanthus</name>
    <dbReference type="NCBI Taxonomy" id="2594473"/>
    <lineage>
        <taxon>Bacteria</taxon>
        <taxon>Pseudomonadati</taxon>
        <taxon>Pseudomonadota</taxon>
        <taxon>Alphaproteobacteria</taxon>
        <taxon>Sphingomonadales</taxon>
        <taxon>Sphingomonadaceae</taxon>
        <taxon>Sphingomonas</taxon>
    </lineage>
</organism>
<dbReference type="InterPro" id="IPR006286">
    <property type="entry name" value="C56_PfpI-like"/>
</dbReference>
<dbReference type="AlphaFoldDB" id="A0A516ITL3"/>
<name>A0A516ITL3_9SPHN</name>
<dbReference type="KEGG" id="sxa:FMM02_09845"/>
<dbReference type="InterPro" id="IPR002818">
    <property type="entry name" value="DJ-1/PfpI"/>
</dbReference>
<dbReference type="RefSeq" id="WP_147494675.1">
    <property type="nucleotide sequence ID" value="NZ_CP041659.1"/>
</dbReference>
<dbReference type="Proteomes" id="UP000321857">
    <property type="component" value="Chromosome"/>
</dbReference>
<keyword evidence="4" id="KW-1185">Reference proteome</keyword>
<dbReference type="EMBL" id="CP041659">
    <property type="protein sequence ID" value="QDP20227.1"/>
    <property type="molecule type" value="Genomic_DNA"/>
</dbReference>
<reference evidence="3 4" key="1">
    <citation type="submission" date="2019-07" db="EMBL/GenBank/DDBJ databases">
        <title>Sphingomonas AE3 Genome sequencing and assembly.</title>
        <authorList>
            <person name="Kim H."/>
        </authorList>
    </citation>
    <scope>NUCLEOTIDE SEQUENCE [LARGE SCALE GENOMIC DNA]</scope>
    <source>
        <strain evidence="3 4">AE3</strain>
    </source>
</reference>
<evidence type="ECO:0000259" key="2">
    <source>
        <dbReference type="Pfam" id="PF01965"/>
    </source>
</evidence>
<accession>A0A516ITL3</accession>
<evidence type="ECO:0000256" key="1">
    <source>
        <dbReference type="ARBA" id="ARBA00008542"/>
    </source>
</evidence>
<dbReference type="PANTHER" id="PTHR42733">
    <property type="entry name" value="DJ-1 PROTEIN"/>
    <property type="match status" value="1"/>
</dbReference>
<keyword evidence="3" id="KW-0315">Glutamine amidotransferase</keyword>
<gene>
    <name evidence="3" type="ORF">FMM02_09845</name>
</gene>